<reference evidence="2 3" key="1">
    <citation type="submission" date="2017-10" db="EMBL/GenBank/DDBJ databases">
        <title>Comparative genomics in systemic dimorphic fungi from Ajellomycetaceae.</title>
        <authorList>
            <person name="Munoz J.F."/>
            <person name="Mcewen J.G."/>
            <person name="Clay O.K."/>
            <person name="Cuomo C.A."/>
        </authorList>
    </citation>
    <scope>NUCLEOTIDE SEQUENCE [LARGE SCALE GENOMIC DNA]</scope>
    <source>
        <strain evidence="2 3">UAMH5409</strain>
    </source>
</reference>
<evidence type="ECO:0000313" key="3">
    <source>
        <dbReference type="Proteomes" id="UP000223968"/>
    </source>
</evidence>
<accession>A0A2B7WUB2</accession>
<proteinExistence type="predicted"/>
<dbReference type="EMBL" id="PDNB01000192">
    <property type="protein sequence ID" value="PGH00058.1"/>
    <property type="molecule type" value="Genomic_DNA"/>
</dbReference>
<dbReference type="AlphaFoldDB" id="A0A2B7WUB2"/>
<evidence type="ECO:0000256" key="1">
    <source>
        <dbReference type="SAM" id="MobiDB-lite"/>
    </source>
</evidence>
<dbReference type="OrthoDB" id="5424793at2759"/>
<dbReference type="Proteomes" id="UP000223968">
    <property type="component" value="Unassembled WGS sequence"/>
</dbReference>
<sequence length="168" mass="18313">MLASKIAVALDVVASDTSISRIALGFLFGSSVHTNASISHYDQHASWTETLFSSAHKPMERYPQLVPNILQKRACTTYQSEETSQSANDASIQISNDGSNNSQGTSFPFLQSLTSWPDGNFGILPISAADFMVLESMGYSYNTSIANPISVNRNIRGTYDVQIDPVLR</sequence>
<dbReference type="STRING" id="1447875.A0A2B7WUB2"/>
<comment type="caution">
    <text evidence="2">The sequence shown here is derived from an EMBL/GenBank/DDBJ whole genome shotgun (WGS) entry which is preliminary data.</text>
</comment>
<feature type="region of interest" description="Disordered" evidence="1">
    <location>
        <begin position="80"/>
        <end position="99"/>
    </location>
</feature>
<gene>
    <name evidence="2" type="ORF">AJ79_08329</name>
</gene>
<keyword evidence="3" id="KW-1185">Reference proteome</keyword>
<name>A0A2B7WUB2_9EURO</name>
<organism evidence="2 3">
    <name type="scientific">Helicocarpus griseus UAMH5409</name>
    <dbReference type="NCBI Taxonomy" id="1447875"/>
    <lineage>
        <taxon>Eukaryota</taxon>
        <taxon>Fungi</taxon>
        <taxon>Dikarya</taxon>
        <taxon>Ascomycota</taxon>
        <taxon>Pezizomycotina</taxon>
        <taxon>Eurotiomycetes</taxon>
        <taxon>Eurotiomycetidae</taxon>
        <taxon>Onygenales</taxon>
        <taxon>Ajellomycetaceae</taxon>
        <taxon>Helicocarpus</taxon>
    </lineage>
</organism>
<evidence type="ECO:0000313" key="2">
    <source>
        <dbReference type="EMBL" id="PGH00058.1"/>
    </source>
</evidence>
<protein>
    <submittedName>
        <fullName evidence="2">Uncharacterized protein</fullName>
    </submittedName>
</protein>